<proteinExistence type="predicted"/>
<comment type="caution">
    <text evidence="2">The sequence shown here is derived from an EMBL/GenBank/DDBJ whole genome shotgun (WGS) entry which is preliminary data.</text>
</comment>
<dbReference type="EMBL" id="BGZK01000024">
    <property type="protein sequence ID" value="GBP06965.1"/>
    <property type="molecule type" value="Genomic_DNA"/>
</dbReference>
<sequence length="83" mass="9051">MKTASERMAITAALHASGGSRILAQVIATQIDGEARVRTCRPQLRPIAPIEARPPFRFHSAEKHLPAHAADRPRPPHATLRSS</sequence>
<evidence type="ECO:0000256" key="1">
    <source>
        <dbReference type="SAM" id="MobiDB-lite"/>
    </source>
</evidence>
<evidence type="ECO:0000313" key="3">
    <source>
        <dbReference type="Proteomes" id="UP000299102"/>
    </source>
</evidence>
<keyword evidence="3" id="KW-1185">Reference proteome</keyword>
<dbReference type="AlphaFoldDB" id="A0A4C1SYG4"/>
<evidence type="ECO:0000313" key="2">
    <source>
        <dbReference type="EMBL" id="GBP06965.1"/>
    </source>
</evidence>
<accession>A0A4C1SYG4</accession>
<feature type="region of interest" description="Disordered" evidence="1">
    <location>
        <begin position="58"/>
        <end position="83"/>
    </location>
</feature>
<feature type="compositionally biased region" description="Basic and acidic residues" evidence="1">
    <location>
        <begin position="59"/>
        <end position="74"/>
    </location>
</feature>
<protein>
    <submittedName>
        <fullName evidence="2">Uncharacterized protein</fullName>
    </submittedName>
</protein>
<gene>
    <name evidence="2" type="ORF">EVAR_4406_1</name>
</gene>
<dbReference type="Proteomes" id="UP000299102">
    <property type="component" value="Unassembled WGS sequence"/>
</dbReference>
<name>A0A4C1SYG4_EUMVA</name>
<reference evidence="2 3" key="1">
    <citation type="journal article" date="2019" name="Commun. Biol.">
        <title>The bagworm genome reveals a unique fibroin gene that provides high tensile strength.</title>
        <authorList>
            <person name="Kono N."/>
            <person name="Nakamura H."/>
            <person name="Ohtoshi R."/>
            <person name="Tomita M."/>
            <person name="Numata K."/>
            <person name="Arakawa K."/>
        </authorList>
    </citation>
    <scope>NUCLEOTIDE SEQUENCE [LARGE SCALE GENOMIC DNA]</scope>
</reference>
<organism evidence="2 3">
    <name type="scientific">Eumeta variegata</name>
    <name type="common">Bagworm moth</name>
    <name type="synonym">Eumeta japonica</name>
    <dbReference type="NCBI Taxonomy" id="151549"/>
    <lineage>
        <taxon>Eukaryota</taxon>
        <taxon>Metazoa</taxon>
        <taxon>Ecdysozoa</taxon>
        <taxon>Arthropoda</taxon>
        <taxon>Hexapoda</taxon>
        <taxon>Insecta</taxon>
        <taxon>Pterygota</taxon>
        <taxon>Neoptera</taxon>
        <taxon>Endopterygota</taxon>
        <taxon>Lepidoptera</taxon>
        <taxon>Glossata</taxon>
        <taxon>Ditrysia</taxon>
        <taxon>Tineoidea</taxon>
        <taxon>Psychidae</taxon>
        <taxon>Oiketicinae</taxon>
        <taxon>Eumeta</taxon>
    </lineage>
</organism>